<keyword evidence="2" id="KW-1185">Reference proteome</keyword>
<dbReference type="AlphaFoldDB" id="A0A6S7JYB5"/>
<sequence length="125" mass="14447">MFNNKKFAKKQNQELVHQLKDHEDPDVWCTKKGGNVPALLMDKEHCYVIVGRSILFKVQVNELPEAVVAFLAAFYLLDVDYPKCHEIGMNLLQYFIFEDKNVPKDIAVHFNAQLSAYKKFKTDAV</sequence>
<evidence type="ECO:0000313" key="2">
    <source>
        <dbReference type="Proteomes" id="UP001152795"/>
    </source>
</evidence>
<accession>A0A6S7JYB5</accession>
<organism evidence="1 2">
    <name type="scientific">Paramuricea clavata</name>
    <name type="common">Red gorgonian</name>
    <name type="synonym">Violescent sea-whip</name>
    <dbReference type="NCBI Taxonomy" id="317549"/>
    <lineage>
        <taxon>Eukaryota</taxon>
        <taxon>Metazoa</taxon>
        <taxon>Cnidaria</taxon>
        <taxon>Anthozoa</taxon>
        <taxon>Octocorallia</taxon>
        <taxon>Malacalcyonacea</taxon>
        <taxon>Plexauridae</taxon>
        <taxon>Paramuricea</taxon>
    </lineage>
</organism>
<comment type="caution">
    <text evidence="1">The sequence shown here is derived from an EMBL/GenBank/DDBJ whole genome shotgun (WGS) entry which is preliminary data.</text>
</comment>
<proteinExistence type="predicted"/>
<dbReference type="Proteomes" id="UP001152795">
    <property type="component" value="Unassembled WGS sequence"/>
</dbReference>
<protein>
    <submittedName>
        <fullName evidence="1">Uncharacterized protein</fullName>
    </submittedName>
</protein>
<evidence type="ECO:0000313" key="1">
    <source>
        <dbReference type="EMBL" id="CAB4035174.1"/>
    </source>
</evidence>
<name>A0A6S7JYB5_PARCT</name>
<gene>
    <name evidence="1" type="ORF">PACLA_8A065175</name>
</gene>
<reference evidence="1" key="1">
    <citation type="submission" date="2020-04" db="EMBL/GenBank/DDBJ databases">
        <authorList>
            <person name="Alioto T."/>
            <person name="Alioto T."/>
            <person name="Gomez Garrido J."/>
        </authorList>
    </citation>
    <scope>NUCLEOTIDE SEQUENCE</scope>
    <source>
        <strain evidence="1">A484AB</strain>
    </source>
</reference>
<dbReference type="EMBL" id="CACRXK020020794">
    <property type="protein sequence ID" value="CAB4035174.1"/>
    <property type="molecule type" value="Genomic_DNA"/>
</dbReference>